<feature type="transmembrane region" description="Helical" evidence="1">
    <location>
        <begin position="6"/>
        <end position="25"/>
    </location>
</feature>
<feature type="transmembrane region" description="Helical" evidence="1">
    <location>
        <begin position="314"/>
        <end position="332"/>
    </location>
</feature>
<feature type="transmembrane region" description="Helical" evidence="1">
    <location>
        <begin position="92"/>
        <end position="111"/>
    </location>
</feature>
<evidence type="ECO:0000313" key="3">
    <source>
        <dbReference type="Proteomes" id="UP000595101"/>
    </source>
</evidence>
<reference evidence="2 3" key="1">
    <citation type="submission" date="2020-12" db="EMBL/GenBank/DDBJ databases">
        <title>FDA dAtabase for Regulatory Grade micrObial Sequences (FDA-ARGOS): Supporting development and validation of Infectious Disease Dx tests.</title>
        <authorList>
            <person name="Sproer C."/>
            <person name="Gronow S."/>
            <person name="Severitt S."/>
            <person name="Schroder I."/>
            <person name="Tallon L."/>
            <person name="Sadzewicz L."/>
            <person name="Zhao X."/>
            <person name="Boylan J."/>
            <person name="Ott S."/>
            <person name="Bowen H."/>
            <person name="Vavikolanu K."/>
            <person name="Mehta A."/>
            <person name="Aluvathingal J."/>
            <person name="Nadendla S."/>
            <person name="Lowell S."/>
            <person name="Myers T."/>
            <person name="Yan Y."/>
            <person name="Sichtig H."/>
        </authorList>
    </citation>
    <scope>NUCLEOTIDE SEQUENCE [LARGE SCALE GENOMIC DNA]</scope>
    <source>
        <strain evidence="2 3">FDAARGOS_933</strain>
    </source>
</reference>
<feature type="transmembrane region" description="Helical" evidence="1">
    <location>
        <begin position="158"/>
        <end position="184"/>
    </location>
</feature>
<feature type="transmembrane region" description="Helical" evidence="1">
    <location>
        <begin position="191"/>
        <end position="212"/>
    </location>
</feature>
<protein>
    <submittedName>
        <fullName evidence="2">EpsG family protein</fullName>
    </submittedName>
</protein>
<dbReference type="AlphaFoldDB" id="A0A7T2UNA8"/>
<feature type="transmembrane region" description="Helical" evidence="1">
    <location>
        <begin position="286"/>
        <end position="302"/>
    </location>
</feature>
<accession>A0A7T2UNA8</accession>
<gene>
    <name evidence="2" type="ORF">I6G90_01220</name>
</gene>
<dbReference type="KEGG" id="aall:I6G90_01220"/>
<feature type="transmembrane region" description="Helical" evidence="1">
    <location>
        <begin position="118"/>
        <end position="138"/>
    </location>
</feature>
<feature type="transmembrane region" description="Helical" evidence="1">
    <location>
        <begin position="232"/>
        <end position="254"/>
    </location>
</feature>
<keyword evidence="1" id="KW-1133">Transmembrane helix</keyword>
<feature type="transmembrane region" description="Helical" evidence="1">
    <location>
        <begin position="261"/>
        <end position="280"/>
    </location>
</feature>
<dbReference type="Pfam" id="PF14897">
    <property type="entry name" value="EpsG"/>
    <property type="match status" value="1"/>
</dbReference>
<dbReference type="Proteomes" id="UP000595101">
    <property type="component" value="Chromosome"/>
</dbReference>
<name>A0A7T2UNA8_9GAMM</name>
<evidence type="ECO:0000256" key="1">
    <source>
        <dbReference type="SAM" id="Phobius"/>
    </source>
</evidence>
<sequence length="349" mass="40914">MGSYIAYIFPYIILSLFAIRHNGILRGKFPWILFYVFLCLFIGFRESIGGDWLLYNKFFIEISKLSFFDAIRYTDPAYAAINWIVGRTFGTIYIVNFICALIFFSCIFIFCSKQPYPWLCLAVLYPYLIVVVGMGYTRQSVAIGLSLLAVSFFLDGKVYRSLLVIMLSVLFHKSSLSFIPVFILGLNNRKVIFSMLLFFIAMMTYIYLFYWGHISELYIKNLVYSQGAVLRVGLGVFILCLYFMVNPSPSFFLFADRQSDLLRSGVIVTCISMILVFYYPTLVDRFYLYFIYFQPLLLMLVLDRIHDSKYFRHVVAFFLLLYFSVLLIWLYLSPFANLFWLPYKNILSI</sequence>
<proteinExistence type="predicted"/>
<dbReference type="InterPro" id="IPR049458">
    <property type="entry name" value="EpsG-like"/>
</dbReference>
<keyword evidence="1" id="KW-0812">Transmembrane</keyword>
<dbReference type="RefSeq" id="WP_197929364.1">
    <property type="nucleotide sequence ID" value="NZ_CP065745.1"/>
</dbReference>
<dbReference type="GeneID" id="97122745"/>
<dbReference type="EMBL" id="CP065745">
    <property type="protein sequence ID" value="QPR55095.1"/>
    <property type="molecule type" value="Genomic_DNA"/>
</dbReference>
<feature type="transmembrane region" description="Helical" evidence="1">
    <location>
        <begin position="32"/>
        <end position="55"/>
    </location>
</feature>
<keyword evidence="1" id="KW-0472">Membrane</keyword>
<organism evidence="2 3">
    <name type="scientific">Aeromonas allosaccharophila</name>
    <dbReference type="NCBI Taxonomy" id="656"/>
    <lineage>
        <taxon>Bacteria</taxon>
        <taxon>Pseudomonadati</taxon>
        <taxon>Pseudomonadota</taxon>
        <taxon>Gammaproteobacteria</taxon>
        <taxon>Aeromonadales</taxon>
        <taxon>Aeromonadaceae</taxon>
        <taxon>Aeromonas</taxon>
    </lineage>
</organism>
<evidence type="ECO:0000313" key="2">
    <source>
        <dbReference type="EMBL" id="QPR55095.1"/>
    </source>
</evidence>